<evidence type="ECO:0000313" key="3">
    <source>
        <dbReference type="Proteomes" id="UP000592181"/>
    </source>
</evidence>
<protein>
    <submittedName>
        <fullName evidence="2">Uncharacterized protein</fullName>
    </submittedName>
</protein>
<proteinExistence type="predicted"/>
<keyword evidence="1" id="KW-0472">Membrane</keyword>
<dbReference type="RefSeq" id="WP_179461348.1">
    <property type="nucleotide sequence ID" value="NZ_JACBZX010000001.1"/>
</dbReference>
<sequence length="64" mass="6351">MSRIVVLVAAVALALLDAVGGGSLGGARLSDIGAPAGALALALAVEMGVGALLVVARDWWVLRR</sequence>
<evidence type="ECO:0000313" key="2">
    <source>
        <dbReference type="EMBL" id="NYG35725.1"/>
    </source>
</evidence>
<name>A0A852XB64_9MICO</name>
<keyword evidence="3" id="KW-1185">Reference proteome</keyword>
<keyword evidence="1" id="KW-1133">Transmembrane helix</keyword>
<organism evidence="2 3">
    <name type="scientific">Janibacter alkaliphilus</name>
    <dbReference type="NCBI Taxonomy" id="1069963"/>
    <lineage>
        <taxon>Bacteria</taxon>
        <taxon>Bacillati</taxon>
        <taxon>Actinomycetota</taxon>
        <taxon>Actinomycetes</taxon>
        <taxon>Micrococcales</taxon>
        <taxon>Intrasporangiaceae</taxon>
        <taxon>Janibacter</taxon>
    </lineage>
</organism>
<comment type="caution">
    <text evidence="2">The sequence shown here is derived from an EMBL/GenBank/DDBJ whole genome shotgun (WGS) entry which is preliminary data.</text>
</comment>
<evidence type="ECO:0000256" key="1">
    <source>
        <dbReference type="SAM" id="Phobius"/>
    </source>
</evidence>
<dbReference type="Proteomes" id="UP000592181">
    <property type="component" value="Unassembled WGS sequence"/>
</dbReference>
<feature type="transmembrane region" description="Helical" evidence="1">
    <location>
        <begin position="37"/>
        <end position="56"/>
    </location>
</feature>
<dbReference type="EMBL" id="JACBZX010000001">
    <property type="protein sequence ID" value="NYG35725.1"/>
    <property type="molecule type" value="Genomic_DNA"/>
</dbReference>
<gene>
    <name evidence="2" type="ORF">BJY28_000194</name>
</gene>
<reference evidence="2 3" key="1">
    <citation type="submission" date="2020-07" db="EMBL/GenBank/DDBJ databases">
        <title>Sequencing the genomes of 1000 actinobacteria strains.</title>
        <authorList>
            <person name="Klenk H.-P."/>
        </authorList>
    </citation>
    <scope>NUCLEOTIDE SEQUENCE [LARGE SCALE GENOMIC DNA]</scope>
    <source>
        <strain evidence="2 3">DSM 24723</strain>
    </source>
</reference>
<keyword evidence="1" id="KW-0812">Transmembrane</keyword>
<dbReference type="AlphaFoldDB" id="A0A852XB64"/>
<accession>A0A852XB64</accession>